<dbReference type="EMBL" id="BONQ01000178">
    <property type="protein sequence ID" value="GIG52397.1"/>
    <property type="molecule type" value="Genomic_DNA"/>
</dbReference>
<name>A0A919PZB2_9ACTN</name>
<protein>
    <submittedName>
        <fullName evidence="1">Uncharacterized protein</fullName>
    </submittedName>
</protein>
<comment type="caution">
    <text evidence="1">The sequence shown here is derived from an EMBL/GenBank/DDBJ whole genome shotgun (WGS) entry which is preliminary data.</text>
</comment>
<organism evidence="1 2">
    <name type="scientific">Dactylosporangium siamense</name>
    <dbReference type="NCBI Taxonomy" id="685454"/>
    <lineage>
        <taxon>Bacteria</taxon>
        <taxon>Bacillati</taxon>
        <taxon>Actinomycetota</taxon>
        <taxon>Actinomycetes</taxon>
        <taxon>Micromonosporales</taxon>
        <taxon>Micromonosporaceae</taxon>
        <taxon>Dactylosporangium</taxon>
    </lineage>
</organism>
<dbReference type="AlphaFoldDB" id="A0A919PZB2"/>
<gene>
    <name evidence="1" type="ORF">Dsi01nite_104380</name>
</gene>
<evidence type="ECO:0000313" key="2">
    <source>
        <dbReference type="Proteomes" id="UP000660611"/>
    </source>
</evidence>
<evidence type="ECO:0000313" key="1">
    <source>
        <dbReference type="EMBL" id="GIG52397.1"/>
    </source>
</evidence>
<keyword evidence="2" id="KW-1185">Reference proteome</keyword>
<accession>A0A919PZB2</accession>
<reference evidence="1" key="1">
    <citation type="submission" date="2021-01" db="EMBL/GenBank/DDBJ databases">
        <title>Whole genome shotgun sequence of Dactylosporangium siamense NBRC 106093.</title>
        <authorList>
            <person name="Komaki H."/>
            <person name="Tamura T."/>
        </authorList>
    </citation>
    <scope>NUCLEOTIDE SEQUENCE</scope>
    <source>
        <strain evidence="1">NBRC 106093</strain>
    </source>
</reference>
<dbReference type="Proteomes" id="UP000660611">
    <property type="component" value="Unassembled WGS sequence"/>
</dbReference>
<proteinExistence type="predicted"/>
<sequence length="128" mass="14320">MLHRSSLPDQGIDQCNEPLYHANMKGLPDNILEGDGTAMAAMNKQFRTGEFTYGQNHLTSTNNLRVGLHNFLTKDEPRRLRKSGPTIEIVRTERDIQVATSLIDAIDHAQAGNYIDASHYPGLEVCDR</sequence>